<dbReference type="Pfam" id="PF22483">
    <property type="entry name" value="Mu-transpos_C_2"/>
    <property type="match status" value="1"/>
</dbReference>
<dbReference type="RefSeq" id="WP_076490030.1">
    <property type="nucleotide sequence ID" value="NZ_FTMS01000052.1"/>
</dbReference>
<dbReference type="EMBL" id="FTMS01000052">
    <property type="protein sequence ID" value="SIR13166.1"/>
    <property type="molecule type" value="Genomic_DNA"/>
</dbReference>
<dbReference type="GO" id="GO:0015074">
    <property type="term" value="P:DNA integration"/>
    <property type="evidence" value="ECO:0007669"/>
    <property type="project" value="InterPro"/>
</dbReference>
<feature type="domain" description="Integrase catalytic" evidence="2">
    <location>
        <begin position="18"/>
        <end position="200"/>
    </location>
</feature>
<sequence length="420" mass="47367">TLRNYVQALKVTGAVELKKQKPLRRPQEESKLGDQCQIDFGQSRITPGGRKAYIYAAVLAASRARYVAVQDHPFRTVEVIRHTLDAFRYFGGRPRVLVIDQDKLMTVSENAGEIRHTADFEHFIREQDLAVWLCRKADPQSKGKVENTVKFVKTSFFSARTFTSVDDIHAPLSLWLTRRANGKIHQVTGRIPARVLELEERGTLRAIRSSIYDQHIGIPRDTRKANSKGMIAFAGNFFSVPQEYAERTVAVQAGPVHLRIYDMDSGSELCSHPLPEGKGRSIVSEGHRVKRGSKPREVYDELADRVELPGWKSFLNANLERYQRYWKDQSVHLARIAETAKELDILDAAISFCESAECYGAGDLKSAYEHLCESRDTGFPSLLDQARPMISIRTRASSEVAKRGIRYYMSALSLVLGVPA</sequence>
<proteinExistence type="inferred from homology"/>
<dbReference type="InterPro" id="IPR036397">
    <property type="entry name" value="RNaseH_sf"/>
</dbReference>
<dbReference type="PANTHER" id="PTHR35004:SF6">
    <property type="entry name" value="TRANSPOSASE"/>
    <property type="match status" value="1"/>
</dbReference>
<dbReference type="OrthoDB" id="3193769at2"/>
<dbReference type="GO" id="GO:0003676">
    <property type="term" value="F:nucleic acid binding"/>
    <property type="evidence" value="ECO:0007669"/>
    <property type="project" value="InterPro"/>
</dbReference>
<dbReference type="Gene3D" id="3.30.420.10">
    <property type="entry name" value="Ribonuclease H-like superfamily/Ribonuclease H"/>
    <property type="match status" value="1"/>
</dbReference>
<dbReference type="InterPro" id="IPR054353">
    <property type="entry name" value="IstA-like_C"/>
</dbReference>
<protein>
    <submittedName>
        <fullName evidence="3">Integrase core domain-containing protein</fullName>
    </submittedName>
</protein>
<dbReference type="SUPFAM" id="SSF53098">
    <property type="entry name" value="Ribonuclease H-like"/>
    <property type="match status" value="1"/>
</dbReference>
<gene>
    <name evidence="3" type="ORF">SAMN05920897_1521</name>
</gene>
<dbReference type="PANTHER" id="PTHR35004">
    <property type="entry name" value="TRANSPOSASE RV3428C-RELATED"/>
    <property type="match status" value="1"/>
</dbReference>
<evidence type="ECO:0000256" key="1">
    <source>
        <dbReference type="ARBA" id="ARBA00009277"/>
    </source>
</evidence>
<feature type="non-terminal residue" evidence="3">
    <location>
        <position position="1"/>
    </location>
</feature>
<keyword evidence="4" id="KW-1185">Reference proteome</keyword>
<reference evidence="3 4" key="1">
    <citation type="submission" date="2017-01" db="EMBL/GenBank/DDBJ databases">
        <authorList>
            <person name="Mah S.A."/>
            <person name="Swanson W.J."/>
            <person name="Moy G.W."/>
            <person name="Vacquier V.D."/>
        </authorList>
    </citation>
    <scope>NUCLEOTIDE SEQUENCE [LARGE SCALE GENOMIC DNA]</scope>
    <source>
        <strain evidence="3 4">ASpG1</strain>
    </source>
</reference>
<name>A0A1N6YF87_9SPIO</name>
<evidence type="ECO:0000313" key="4">
    <source>
        <dbReference type="Proteomes" id="UP000186400"/>
    </source>
</evidence>
<dbReference type="InterPro" id="IPR012337">
    <property type="entry name" value="RNaseH-like_sf"/>
</dbReference>
<comment type="similarity">
    <text evidence="1">Belongs to the transposase IS21/IS408/IS1162 family.</text>
</comment>
<evidence type="ECO:0000259" key="2">
    <source>
        <dbReference type="PROSITE" id="PS50994"/>
    </source>
</evidence>
<dbReference type="Proteomes" id="UP000186400">
    <property type="component" value="Unassembled WGS sequence"/>
</dbReference>
<accession>A0A1N6YF87</accession>
<evidence type="ECO:0000313" key="3">
    <source>
        <dbReference type="EMBL" id="SIR13166.1"/>
    </source>
</evidence>
<dbReference type="STRING" id="159291.SAMN05920897_1521"/>
<dbReference type="PROSITE" id="PS50994">
    <property type="entry name" value="INTEGRASE"/>
    <property type="match status" value="1"/>
</dbReference>
<dbReference type="Pfam" id="PF00665">
    <property type="entry name" value="rve"/>
    <property type="match status" value="1"/>
</dbReference>
<organism evidence="3 4">
    <name type="scientific">Alkalispirochaeta americana</name>
    <dbReference type="NCBI Taxonomy" id="159291"/>
    <lineage>
        <taxon>Bacteria</taxon>
        <taxon>Pseudomonadati</taxon>
        <taxon>Spirochaetota</taxon>
        <taxon>Spirochaetia</taxon>
        <taxon>Spirochaetales</taxon>
        <taxon>Spirochaetaceae</taxon>
        <taxon>Alkalispirochaeta</taxon>
    </lineage>
</organism>
<dbReference type="AlphaFoldDB" id="A0A1N6YF87"/>
<dbReference type="InterPro" id="IPR001584">
    <property type="entry name" value="Integrase_cat-core"/>
</dbReference>